<evidence type="ECO:0000313" key="3">
    <source>
        <dbReference type="EMBL" id="MFD1427045.1"/>
    </source>
</evidence>
<keyword evidence="3" id="KW-0067">ATP-binding</keyword>
<feature type="transmembrane region" description="Helical" evidence="1">
    <location>
        <begin position="70"/>
        <end position="92"/>
    </location>
</feature>
<evidence type="ECO:0000259" key="2">
    <source>
        <dbReference type="Pfam" id="PF00005"/>
    </source>
</evidence>
<dbReference type="EMBL" id="JBHTNU010000007">
    <property type="protein sequence ID" value="MFD1427045.1"/>
    <property type="molecule type" value="Genomic_DNA"/>
</dbReference>
<dbReference type="GO" id="GO:0005524">
    <property type="term" value="F:ATP binding"/>
    <property type="evidence" value="ECO:0007669"/>
    <property type="project" value="UniProtKB-KW"/>
</dbReference>
<dbReference type="Gene3D" id="3.40.50.300">
    <property type="entry name" value="P-loop containing nucleotide triphosphate hydrolases"/>
    <property type="match status" value="1"/>
</dbReference>
<evidence type="ECO:0000256" key="1">
    <source>
        <dbReference type="SAM" id="Phobius"/>
    </source>
</evidence>
<gene>
    <name evidence="3" type="ORF">ACFQ4Y_08860</name>
</gene>
<organism evidence="3 4">
    <name type="scientific">Kroppenstedtia sanguinis</name>
    <dbReference type="NCBI Taxonomy" id="1380684"/>
    <lineage>
        <taxon>Bacteria</taxon>
        <taxon>Bacillati</taxon>
        <taxon>Bacillota</taxon>
        <taxon>Bacilli</taxon>
        <taxon>Bacillales</taxon>
        <taxon>Thermoactinomycetaceae</taxon>
        <taxon>Kroppenstedtia</taxon>
    </lineage>
</organism>
<keyword evidence="1" id="KW-0472">Membrane</keyword>
<dbReference type="Proteomes" id="UP001597282">
    <property type="component" value="Unassembled WGS sequence"/>
</dbReference>
<keyword evidence="1" id="KW-1133">Transmembrane helix</keyword>
<keyword evidence="4" id="KW-1185">Reference proteome</keyword>
<evidence type="ECO:0000313" key="4">
    <source>
        <dbReference type="Proteomes" id="UP001597282"/>
    </source>
</evidence>
<keyword evidence="3" id="KW-0547">Nucleotide-binding</keyword>
<dbReference type="SUPFAM" id="SSF52540">
    <property type="entry name" value="P-loop containing nucleoside triphosphate hydrolases"/>
    <property type="match status" value="1"/>
</dbReference>
<name>A0ABW4C8I2_9BACL</name>
<keyword evidence="1" id="KW-0812">Transmembrane</keyword>
<dbReference type="Pfam" id="PF00005">
    <property type="entry name" value="ABC_tran"/>
    <property type="match status" value="1"/>
</dbReference>
<accession>A0ABW4C8I2</accession>
<reference evidence="4" key="1">
    <citation type="journal article" date="2019" name="Int. J. Syst. Evol. Microbiol.">
        <title>The Global Catalogue of Microorganisms (GCM) 10K type strain sequencing project: providing services to taxonomists for standard genome sequencing and annotation.</title>
        <authorList>
            <consortium name="The Broad Institute Genomics Platform"/>
            <consortium name="The Broad Institute Genome Sequencing Center for Infectious Disease"/>
            <person name="Wu L."/>
            <person name="Ma J."/>
        </authorList>
    </citation>
    <scope>NUCLEOTIDE SEQUENCE [LARGE SCALE GENOMIC DNA]</scope>
    <source>
        <strain evidence="4">S1</strain>
    </source>
</reference>
<dbReference type="RefSeq" id="WP_380164705.1">
    <property type="nucleotide sequence ID" value="NZ_JBHTNU010000007.1"/>
</dbReference>
<dbReference type="InterPro" id="IPR027417">
    <property type="entry name" value="P-loop_NTPase"/>
</dbReference>
<comment type="caution">
    <text evidence="3">The sequence shown here is derived from an EMBL/GenBank/DDBJ whole genome shotgun (WGS) entry which is preliminary data.</text>
</comment>
<proteinExistence type="predicted"/>
<protein>
    <submittedName>
        <fullName evidence="3">ATP-binding cassette domain-containing protein</fullName>
    </submittedName>
</protein>
<sequence length="93" mass="10515">MHPNLYTDCTTQPLITSTNLQLERGDRIALLGRNGTGKSTLLKGSKNRCFAVRNACHSTTKKTNPEQASFMMMTYVSNFFFLSLLLKMVLWIP</sequence>
<dbReference type="InterPro" id="IPR003439">
    <property type="entry name" value="ABC_transporter-like_ATP-bd"/>
</dbReference>
<feature type="domain" description="ABC transporter" evidence="2">
    <location>
        <begin position="17"/>
        <end position="43"/>
    </location>
</feature>